<sequence length="79" mass="8939">MKALLIALAIVGAASSSQAALSCGQLVSYKAKLAEEMNWIREKMRSTRNSDTLELYMDQYEELYARYQNADKAIKNECQ</sequence>
<dbReference type="KEGG" id="bbac:EP01_00325"/>
<gene>
    <name evidence="2" type="ORF">B9G79_04290</name>
</gene>
<evidence type="ECO:0000256" key="1">
    <source>
        <dbReference type="SAM" id="SignalP"/>
    </source>
</evidence>
<dbReference type="AlphaFoldDB" id="A0A1Z3N5T5"/>
<dbReference type="OrthoDB" id="5297198at2"/>
<name>A0A1Z3N5T5_BDEBC</name>
<reference evidence="2 3" key="1">
    <citation type="submission" date="2017-04" db="EMBL/GenBank/DDBJ databases">
        <title>Whole genome sequence of Bdellovibrio bacteriovorus strain SSB218315.</title>
        <authorList>
            <person name="Oyedara O."/>
            <person name="Rodriguez-Perez M.A."/>
        </authorList>
    </citation>
    <scope>NUCLEOTIDE SEQUENCE [LARGE SCALE GENOMIC DNA]</scope>
    <source>
        <strain evidence="2 3">SSB218315</strain>
    </source>
</reference>
<organism evidence="2 3">
    <name type="scientific">Bdellovibrio bacteriovorus</name>
    <dbReference type="NCBI Taxonomy" id="959"/>
    <lineage>
        <taxon>Bacteria</taxon>
        <taxon>Pseudomonadati</taxon>
        <taxon>Bdellovibrionota</taxon>
        <taxon>Bdellovibrionia</taxon>
        <taxon>Bdellovibrionales</taxon>
        <taxon>Pseudobdellovibrionaceae</taxon>
        <taxon>Bdellovibrio</taxon>
    </lineage>
</organism>
<evidence type="ECO:0000313" key="2">
    <source>
        <dbReference type="EMBL" id="ASD62842.1"/>
    </source>
</evidence>
<dbReference type="Proteomes" id="UP000197003">
    <property type="component" value="Chromosome"/>
</dbReference>
<accession>A0A1Z3N5T5</accession>
<dbReference type="PROSITE" id="PS51257">
    <property type="entry name" value="PROKAR_LIPOPROTEIN"/>
    <property type="match status" value="1"/>
</dbReference>
<keyword evidence="1" id="KW-0732">Signal</keyword>
<feature type="chain" id="PRO_5011717369" evidence="1">
    <location>
        <begin position="20"/>
        <end position="79"/>
    </location>
</feature>
<dbReference type="RefSeq" id="WP_011165370.1">
    <property type="nucleotide sequence ID" value="NZ_AP029059.1"/>
</dbReference>
<proteinExistence type="predicted"/>
<feature type="signal peptide" evidence="1">
    <location>
        <begin position="1"/>
        <end position="19"/>
    </location>
</feature>
<protein>
    <submittedName>
        <fullName evidence="2">Uncharacterized protein</fullName>
    </submittedName>
</protein>
<dbReference type="GeneID" id="93013861"/>
<evidence type="ECO:0000313" key="3">
    <source>
        <dbReference type="Proteomes" id="UP000197003"/>
    </source>
</evidence>
<dbReference type="EMBL" id="CP020946">
    <property type="protein sequence ID" value="ASD62842.1"/>
    <property type="molecule type" value="Genomic_DNA"/>
</dbReference>